<evidence type="ECO:0000256" key="1">
    <source>
        <dbReference type="SAM" id="MobiDB-lite"/>
    </source>
</evidence>
<feature type="region of interest" description="Disordered" evidence="1">
    <location>
        <begin position="1"/>
        <end position="45"/>
    </location>
</feature>
<feature type="region of interest" description="Disordered" evidence="1">
    <location>
        <begin position="87"/>
        <end position="109"/>
    </location>
</feature>
<dbReference type="Proteomes" id="UP001206925">
    <property type="component" value="Unassembled WGS sequence"/>
</dbReference>
<feature type="compositionally biased region" description="Polar residues" evidence="1">
    <location>
        <begin position="18"/>
        <end position="29"/>
    </location>
</feature>
<dbReference type="PANTHER" id="PTHR34461:SF4">
    <property type="entry name" value="OS01G0101800 PROTEIN"/>
    <property type="match status" value="1"/>
</dbReference>
<gene>
    <name evidence="2" type="ORF">M8C21_008271</name>
</gene>
<reference evidence="2" key="1">
    <citation type="submission" date="2022-06" db="EMBL/GenBank/DDBJ databases">
        <title>Uncovering the hologenomic basis of an extraordinary plant invasion.</title>
        <authorList>
            <person name="Bieker V.C."/>
            <person name="Martin M.D."/>
            <person name="Gilbert T."/>
            <person name="Hodgins K."/>
            <person name="Battlay P."/>
            <person name="Petersen B."/>
            <person name="Wilson J."/>
        </authorList>
    </citation>
    <scope>NUCLEOTIDE SEQUENCE</scope>
    <source>
        <strain evidence="2">AA19_3_7</strain>
        <tissue evidence="2">Leaf</tissue>
    </source>
</reference>
<feature type="non-terminal residue" evidence="2">
    <location>
        <position position="1"/>
    </location>
</feature>
<comment type="caution">
    <text evidence="2">The sequence shown here is derived from an EMBL/GenBank/DDBJ whole genome shotgun (WGS) entry which is preliminary data.</text>
</comment>
<protein>
    <submittedName>
        <fullName evidence="2">Uncharacterized protein</fullName>
    </submittedName>
</protein>
<accession>A0AAD5D1U1</accession>
<dbReference type="AlphaFoldDB" id="A0AAD5D1U1"/>
<sequence>MDSGSDDSSSFEIIEASLPNSLKSSNPVANTVAHKDDETGPVSDSNKLADGLMDNAKSVDTGLVSTVESSDVVQKGQEDVQNDTLECEQMTPPDSNIYSKSKTDDGSSVLLVKPTSTRALKSCSRQKLLQTPTSFSHRRLLPFLMSVAEDYS</sequence>
<feature type="compositionally biased region" description="Polar residues" evidence="1">
    <location>
        <begin position="1"/>
        <end position="11"/>
    </location>
</feature>
<name>A0AAD5D1U1_AMBAR</name>
<keyword evidence="3" id="KW-1185">Reference proteome</keyword>
<evidence type="ECO:0000313" key="2">
    <source>
        <dbReference type="EMBL" id="KAI7751949.1"/>
    </source>
</evidence>
<dbReference type="PANTHER" id="PTHR34461">
    <property type="entry name" value="EXPRESSED PROTEIN"/>
    <property type="match status" value="1"/>
</dbReference>
<evidence type="ECO:0000313" key="3">
    <source>
        <dbReference type="Proteomes" id="UP001206925"/>
    </source>
</evidence>
<proteinExistence type="predicted"/>
<organism evidence="2 3">
    <name type="scientific">Ambrosia artemisiifolia</name>
    <name type="common">Common ragweed</name>
    <dbReference type="NCBI Taxonomy" id="4212"/>
    <lineage>
        <taxon>Eukaryota</taxon>
        <taxon>Viridiplantae</taxon>
        <taxon>Streptophyta</taxon>
        <taxon>Embryophyta</taxon>
        <taxon>Tracheophyta</taxon>
        <taxon>Spermatophyta</taxon>
        <taxon>Magnoliopsida</taxon>
        <taxon>eudicotyledons</taxon>
        <taxon>Gunneridae</taxon>
        <taxon>Pentapetalae</taxon>
        <taxon>asterids</taxon>
        <taxon>campanulids</taxon>
        <taxon>Asterales</taxon>
        <taxon>Asteraceae</taxon>
        <taxon>Asteroideae</taxon>
        <taxon>Heliantheae alliance</taxon>
        <taxon>Heliantheae</taxon>
        <taxon>Ambrosia</taxon>
    </lineage>
</organism>
<dbReference type="EMBL" id="JAMZMK010005787">
    <property type="protein sequence ID" value="KAI7751949.1"/>
    <property type="molecule type" value="Genomic_DNA"/>
</dbReference>